<evidence type="ECO:0000313" key="1">
    <source>
        <dbReference type="EMBL" id="KAK3799423.1"/>
    </source>
</evidence>
<dbReference type="AlphaFoldDB" id="A0AAE1EB15"/>
<protein>
    <submittedName>
        <fullName evidence="1">Uncharacterized protein</fullName>
    </submittedName>
</protein>
<accession>A0AAE1EB15</accession>
<name>A0AAE1EB15_9GAST</name>
<proteinExistence type="predicted"/>
<reference evidence="1" key="1">
    <citation type="journal article" date="2023" name="G3 (Bethesda)">
        <title>A reference genome for the long-term kleptoplast-retaining sea slug Elysia crispata morphotype clarki.</title>
        <authorList>
            <person name="Eastman K.E."/>
            <person name="Pendleton A.L."/>
            <person name="Shaikh M.A."/>
            <person name="Suttiyut T."/>
            <person name="Ogas R."/>
            <person name="Tomko P."/>
            <person name="Gavelis G."/>
            <person name="Widhalm J.R."/>
            <person name="Wisecaver J.H."/>
        </authorList>
    </citation>
    <scope>NUCLEOTIDE SEQUENCE</scope>
    <source>
        <strain evidence="1">ECLA1</strain>
    </source>
</reference>
<keyword evidence="2" id="KW-1185">Reference proteome</keyword>
<evidence type="ECO:0000313" key="2">
    <source>
        <dbReference type="Proteomes" id="UP001283361"/>
    </source>
</evidence>
<sequence>MVSRSEATIKMQEGELLEDKAGAYRRLAPGSRDLRASSEQDCSCEYRFSRRPDCKPEIWELLASSTAPVLAVPEVKHGRAIVSTWCYVREILNWPEPTGDDDCMLSIPVHTGTASRDEGWGEETEGRWRICVAGVKDAIVVSLEFMIKREEKQGVE</sequence>
<dbReference type="EMBL" id="JAWDGP010000571">
    <property type="protein sequence ID" value="KAK3799423.1"/>
    <property type="molecule type" value="Genomic_DNA"/>
</dbReference>
<dbReference type="Proteomes" id="UP001283361">
    <property type="component" value="Unassembled WGS sequence"/>
</dbReference>
<gene>
    <name evidence="1" type="ORF">RRG08_009966</name>
</gene>
<comment type="caution">
    <text evidence="1">The sequence shown here is derived from an EMBL/GenBank/DDBJ whole genome shotgun (WGS) entry which is preliminary data.</text>
</comment>
<organism evidence="1 2">
    <name type="scientific">Elysia crispata</name>
    <name type="common">lettuce slug</name>
    <dbReference type="NCBI Taxonomy" id="231223"/>
    <lineage>
        <taxon>Eukaryota</taxon>
        <taxon>Metazoa</taxon>
        <taxon>Spiralia</taxon>
        <taxon>Lophotrochozoa</taxon>
        <taxon>Mollusca</taxon>
        <taxon>Gastropoda</taxon>
        <taxon>Heterobranchia</taxon>
        <taxon>Euthyneura</taxon>
        <taxon>Panpulmonata</taxon>
        <taxon>Sacoglossa</taxon>
        <taxon>Placobranchoidea</taxon>
        <taxon>Plakobranchidae</taxon>
        <taxon>Elysia</taxon>
    </lineage>
</organism>